<evidence type="ECO:0000256" key="3">
    <source>
        <dbReference type="ARBA" id="ARBA00022448"/>
    </source>
</evidence>
<keyword evidence="6 7" id="KW-0472">Membrane</keyword>
<feature type="transmembrane region" description="Helical" evidence="7">
    <location>
        <begin position="7"/>
        <end position="28"/>
    </location>
</feature>
<sequence>MRIRLTAHHLMAALIGIAVIVCFATTNWSDKAPMSWTSLSDTISQLFHPDWSYVYDGSGEDLVSLMLQTICIAFLSMVIATVIAFPWSFISATTLWRHTPAVAGAAKFVTDLLRAFPELVYAIIFVKVVGPGPAAGVLALGVHMVGMLGKLYAENIESMDNGPAEAMESVGANFWKTTFFGRIPLLMPIFASLSLNHFEIAVRSAATLGLVGAGGIGAPLIFAIQSRQWSRVSIILLGIIIVVALIDAATGWLRKKLL</sequence>
<evidence type="ECO:0000256" key="7">
    <source>
        <dbReference type="RuleBase" id="RU363032"/>
    </source>
</evidence>
<feature type="transmembrane region" description="Helical" evidence="7">
    <location>
        <begin position="65"/>
        <end position="90"/>
    </location>
</feature>
<comment type="similarity">
    <text evidence="7">Belongs to the binding-protein-dependent transport system permease family.</text>
</comment>
<dbReference type="EMBL" id="CP023198">
    <property type="protein sequence ID" value="AUE17601.1"/>
    <property type="molecule type" value="Genomic_DNA"/>
</dbReference>
<protein>
    <submittedName>
        <fullName evidence="9">Phosphonate ABC transporter permease</fullName>
    </submittedName>
</protein>
<gene>
    <name evidence="9" type="ORF">DRBB29_0018</name>
</gene>
<dbReference type="Pfam" id="PF00528">
    <property type="entry name" value="BPD_transp_1"/>
    <property type="match status" value="1"/>
</dbReference>
<dbReference type="PROSITE" id="PS50928">
    <property type="entry name" value="ABC_TM1"/>
    <property type="match status" value="1"/>
</dbReference>
<keyword evidence="5 7" id="KW-1133">Transmembrane helix</keyword>
<dbReference type="InterPro" id="IPR005769">
    <property type="entry name" value="PhnE/PtxC"/>
</dbReference>
<dbReference type="CDD" id="cd06261">
    <property type="entry name" value="TM_PBP2"/>
    <property type="match status" value="1"/>
</dbReference>
<evidence type="ECO:0000256" key="4">
    <source>
        <dbReference type="ARBA" id="ARBA00022692"/>
    </source>
</evidence>
<comment type="subcellular location">
    <subcellularLocation>
        <location evidence="2">Cell envelope</location>
    </subcellularLocation>
    <subcellularLocation>
        <location evidence="7">Cell membrane</location>
        <topology evidence="7">Multi-pass membrane protein</topology>
    </subcellularLocation>
    <subcellularLocation>
        <location evidence="1">Membrane</location>
        <topology evidence="1">Multi-pass membrane protein</topology>
    </subcellularLocation>
</comment>
<reference evidence="9 10" key="1">
    <citation type="submission" date="2017-09" db="EMBL/GenBank/DDBJ databases">
        <title>Comparative genomics and methylome analysis of the gut commensal Bifidobacterium breve.</title>
        <authorList>
            <person name="Bottacini F."/>
            <person name="Morrissey R."/>
            <person name="Roberts R.J."/>
            <person name="James K."/>
            <person name="van Breen J."/>
            <person name="Egan M."/>
            <person name="Lambert J."/>
            <person name="van Limpt K."/>
            <person name="Stanton C."/>
            <person name="Knol J."/>
            <person name="O' Connell Motherway M."/>
            <person name="van Sinderen D."/>
        </authorList>
    </citation>
    <scope>NUCLEOTIDE SEQUENCE [LARGE SCALE GENOMIC DNA]</scope>
    <source>
        <strain evidence="9 10">DRBB29</strain>
    </source>
</reference>
<feature type="transmembrane region" description="Helical" evidence="7">
    <location>
        <begin position="232"/>
        <end position="253"/>
    </location>
</feature>
<dbReference type="Gene3D" id="1.10.3720.10">
    <property type="entry name" value="MetI-like"/>
    <property type="match status" value="1"/>
</dbReference>
<accession>A0A0L0LVR4</accession>
<dbReference type="AlphaFoldDB" id="A0A0L0LVR4"/>
<proteinExistence type="inferred from homology"/>
<evidence type="ECO:0000313" key="9">
    <source>
        <dbReference type="EMBL" id="AUE17601.1"/>
    </source>
</evidence>
<feature type="domain" description="ABC transmembrane type-1" evidence="8">
    <location>
        <begin position="66"/>
        <end position="247"/>
    </location>
</feature>
<evidence type="ECO:0000313" key="10">
    <source>
        <dbReference type="Proteomes" id="UP000232496"/>
    </source>
</evidence>
<feature type="transmembrane region" description="Helical" evidence="7">
    <location>
        <begin position="205"/>
        <end position="226"/>
    </location>
</feature>
<dbReference type="InterPro" id="IPR035906">
    <property type="entry name" value="MetI-like_sf"/>
</dbReference>
<dbReference type="SUPFAM" id="SSF161098">
    <property type="entry name" value="MetI-like"/>
    <property type="match status" value="1"/>
</dbReference>
<dbReference type="GO" id="GO:0005886">
    <property type="term" value="C:plasma membrane"/>
    <property type="evidence" value="ECO:0007669"/>
    <property type="project" value="UniProtKB-SubCell"/>
</dbReference>
<keyword evidence="3 7" id="KW-0813">Transport</keyword>
<evidence type="ECO:0000256" key="1">
    <source>
        <dbReference type="ARBA" id="ARBA00004141"/>
    </source>
</evidence>
<dbReference type="PANTHER" id="PTHR30043:SF8">
    <property type="entry name" value="ABC TRANSPORTER, PERMEASE PROTEIN CC0363, PUTATIVE-RELATED"/>
    <property type="match status" value="1"/>
</dbReference>
<dbReference type="PANTHER" id="PTHR30043">
    <property type="entry name" value="PHOSPHONATES TRANSPORT SYSTEM PERMEASE PROTEIN"/>
    <property type="match status" value="1"/>
</dbReference>
<dbReference type="RefSeq" id="WP_032743421.1">
    <property type="nucleotide sequence ID" value="NZ_BCXT01000055.1"/>
</dbReference>
<dbReference type="Proteomes" id="UP000232496">
    <property type="component" value="Chromosome"/>
</dbReference>
<evidence type="ECO:0000256" key="2">
    <source>
        <dbReference type="ARBA" id="ARBA00004196"/>
    </source>
</evidence>
<evidence type="ECO:0000259" key="8">
    <source>
        <dbReference type="PROSITE" id="PS50928"/>
    </source>
</evidence>
<organism evidence="9 10">
    <name type="scientific">Bifidobacterium breve</name>
    <dbReference type="NCBI Taxonomy" id="1685"/>
    <lineage>
        <taxon>Bacteria</taxon>
        <taxon>Bacillati</taxon>
        <taxon>Actinomycetota</taxon>
        <taxon>Actinomycetes</taxon>
        <taxon>Bifidobacteriales</taxon>
        <taxon>Bifidobacteriaceae</taxon>
        <taxon>Bifidobacterium</taxon>
    </lineage>
</organism>
<feature type="transmembrane region" description="Helical" evidence="7">
    <location>
        <begin position="119"/>
        <end position="142"/>
    </location>
</feature>
<dbReference type="GO" id="GO:0015416">
    <property type="term" value="F:ABC-type phosphonate transporter activity"/>
    <property type="evidence" value="ECO:0007669"/>
    <property type="project" value="InterPro"/>
</dbReference>
<dbReference type="NCBIfam" id="TIGR01097">
    <property type="entry name" value="PhnE"/>
    <property type="match status" value="1"/>
</dbReference>
<name>A0A0L0LVR4_BIFBR</name>
<evidence type="ECO:0000256" key="5">
    <source>
        <dbReference type="ARBA" id="ARBA00022989"/>
    </source>
</evidence>
<dbReference type="GO" id="GO:0030313">
    <property type="term" value="C:cell envelope"/>
    <property type="evidence" value="ECO:0007669"/>
    <property type="project" value="UniProtKB-SubCell"/>
</dbReference>
<evidence type="ECO:0000256" key="6">
    <source>
        <dbReference type="ARBA" id="ARBA00023136"/>
    </source>
</evidence>
<dbReference type="InterPro" id="IPR000515">
    <property type="entry name" value="MetI-like"/>
</dbReference>
<keyword evidence="4 7" id="KW-0812">Transmembrane</keyword>